<dbReference type="CDD" id="cd06222">
    <property type="entry name" value="RNase_H_like"/>
    <property type="match status" value="1"/>
</dbReference>
<dbReference type="Proteomes" id="UP000712281">
    <property type="component" value="Unassembled WGS sequence"/>
</dbReference>
<gene>
    <name evidence="2" type="ORF">F2Q68_00027247</name>
</gene>
<dbReference type="Gene3D" id="3.30.420.10">
    <property type="entry name" value="Ribonuclease H-like superfamily/Ribonuclease H"/>
    <property type="match status" value="1"/>
</dbReference>
<evidence type="ECO:0000313" key="3">
    <source>
        <dbReference type="Proteomes" id="UP000712281"/>
    </source>
</evidence>
<organism evidence="2 3">
    <name type="scientific">Brassica cretica</name>
    <name type="common">Mustard</name>
    <dbReference type="NCBI Taxonomy" id="69181"/>
    <lineage>
        <taxon>Eukaryota</taxon>
        <taxon>Viridiplantae</taxon>
        <taxon>Streptophyta</taxon>
        <taxon>Embryophyta</taxon>
        <taxon>Tracheophyta</taxon>
        <taxon>Spermatophyta</taxon>
        <taxon>Magnoliopsida</taxon>
        <taxon>eudicotyledons</taxon>
        <taxon>Gunneridae</taxon>
        <taxon>Pentapetalae</taxon>
        <taxon>rosids</taxon>
        <taxon>malvids</taxon>
        <taxon>Brassicales</taxon>
        <taxon>Brassicaceae</taxon>
        <taxon>Brassiceae</taxon>
        <taxon>Brassica</taxon>
    </lineage>
</organism>
<evidence type="ECO:0000313" key="2">
    <source>
        <dbReference type="EMBL" id="KAF2568810.1"/>
    </source>
</evidence>
<protein>
    <recommendedName>
        <fullName evidence="1">RNase H type-1 domain-containing protein</fullName>
    </recommendedName>
</protein>
<dbReference type="SUPFAM" id="SSF53098">
    <property type="entry name" value="Ribonuclease H-like"/>
    <property type="match status" value="1"/>
</dbReference>
<dbReference type="GO" id="GO:0003676">
    <property type="term" value="F:nucleic acid binding"/>
    <property type="evidence" value="ECO:0007669"/>
    <property type="project" value="InterPro"/>
</dbReference>
<sequence>MITIASRQPPSLTATESNIAIRCKTDAAWKSDTGTAGIGWIFNTPTVEELNRGANIQLYVSSPLVAEALAIRGVLQQAISLNITHIWVRSDSQVLIMAINRKRGPSELHRRRYSSLYFFLLVFVCS</sequence>
<dbReference type="InterPro" id="IPR002156">
    <property type="entry name" value="RNaseH_domain"/>
</dbReference>
<name>A0A8S9IFI5_BRACR</name>
<dbReference type="Pfam" id="PF13456">
    <property type="entry name" value="RVT_3"/>
    <property type="match status" value="1"/>
</dbReference>
<accession>A0A8S9IFI5</accession>
<dbReference type="InterPro" id="IPR036397">
    <property type="entry name" value="RNaseH_sf"/>
</dbReference>
<proteinExistence type="predicted"/>
<comment type="caution">
    <text evidence="2">The sequence shown here is derived from an EMBL/GenBank/DDBJ whole genome shotgun (WGS) entry which is preliminary data.</text>
</comment>
<reference evidence="2" key="1">
    <citation type="submission" date="2019-12" db="EMBL/GenBank/DDBJ databases">
        <title>Genome sequencing and annotation of Brassica cretica.</title>
        <authorList>
            <person name="Studholme D.J."/>
            <person name="Sarris P.F."/>
        </authorList>
    </citation>
    <scope>NUCLEOTIDE SEQUENCE</scope>
    <source>
        <strain evidence="2">PFS-001/15</strain>
        <tissue evidence="2">Leaf</tissue>
    </source>
</reference>
<feature type="domain" description="RNase H type-1" evidence="1">
    <location>
        <begin position="25"/>
        <end position="104"/>
    </location>
</feature>
<dbReference type="PANTHER" id="PTHR34146">
    <property type="entry name" value="POLYNUCLEOTIDYL TRANSFERASE, RIBONUCLEASE H-LIKE SUPERFAMILY PROTEIN-RELATED"/>
    <property type="match status" value="1"/>
</dbReference>
<dbReference type="InterPro" id="IPR044730">
    <property type="entry name" value="RNase_H-like_dom_plant"/>
</dbReference>
<evidence type="ECO:0000259" key="1">
    <source>
        <dbReference type="Pfam" id="PF13456"/>
    </source>
</evidence>
<dbReference type="PANTHER" id="PTHR34146:SF11">
    <property type="entry name" value="RIBONUCLEASE H-LIKE SUPERFAMILY PROTEIN"/>
    <property type="match status" value="1"/>
</dbReference>
<dbReference type="AlphaFoldDB" id="A0A8S9IFI5"/>
<dbReference type="InterPro" id="IPR012337">
    <property type="entry name" value="RNaseH-like_sf"/>
</dbReference>
<dbReference type="EMBL" id="QGKW02001911">
    <property type="protein sequence ID" value="KAF2568810.1"/>
    <property type="molecule type" value="Genomic_DNA"/>
</dbReference>
<dbReference type="GO" id="GO:0004523">
    <property type="term" value="F:RNA-DNA hybrid ribonuclease activity"/>
    <property type="evidence" value="ECO:0007669"/>
    <property type="project" value="InterPro"/>
</dbReference>